<keyword evidence="2" id="KW-1133">Transmembrane helix</keyword>
<feature type="region of interest" description="Disordered" evidence="1">
    <location>
        <begin position="454"/>
        <end position="597"/>
    </location>
</feature>
<name>A0ABP3J3D2_9ACTN</name>
<accession>A0ABP3J3D2</accession>
<dbReference type="Proteomes" id="UP001500909">
    <property type="component" value="Unassembled WGS sequence"/>
</dbReference>
<feature type="transmembrane region" description="Helical" evidence="2">
    <location>
        <begin position="343"/>
        <end position="362"/>
    </location>
</feature>
<evidence type="ECO:0000256" key="1">
    <source>
        <dbReference type="SAM" id="MobiDB-lite"/>
    </source>
</evidence>
<organism evidence="3 4">
    <name type="scientific">Streptomyces olivaceiscleroticus</name>
    <dbReference type="NCBI Taxonomy" id="68245"/>
    <lineage>
        <taxon>Bacteria</taxon>
        <taxon>Bacillati</taxon>
        <taxon>Actinomycetota</taxon>
        <taxon>Actinomycetes</taxon>
        <taxon>Kitasatosporales</taxon>
        <taxon>Streptomycetaceae</taxon>
        <taxon>Streptomyces</taxon>
    </lineage>
</organism>
<evidence type="ECO:0000313" key="3">
    <source>
        <dbReference type="EMBL" id="GAA0440185.1"/>
    </source>
</evidence>
<keyword evidence="2" id="KW-0472">Membrane</keyword>
<feature type="transmembrane region" description="Helical" evidence="2">
    <location>
        <begin position="247"/>
        <end position="270"/>
    </location>
</feature>
<feature type="compositionally biased region" description="Pro residues" evidence="1">
    <location>
        <begin position="522"/>
        <end position="547"/>
    </location>
</feature>
<keyword evidence="2" id="KW-0812">Transmembrane</keyword>
<sequence length="597" mass="59332">MLFSAVATVCWTFLAMTGLAALGLHLLGADAYGSLGPMTAAVMVLAVGGTVTPHGAVSAFGVSGVTAETAIDIVPLGVSVLGALLLGLLFLRSLRAVPGGVTWSGLAARGGAVAALFTALVGGLAWAGHDSVTIPARRLIPGPAGGGGGPLDRLPDLPGLSDLPGLGDLGDLPGLGDLGGLSGLALPGGLARLADARLRVDFAVAAGPSLVAGALWVLGVLLIALAASRRTPLPHAAAGADRVVRPAASALTQVLLVAVLIGLAAGLYGVTEGGQPLRALGAALLGAPNGAWLALTLGLLVPWYGSAGGALLQVLPASLRELLGGGGERPVTLSRLAEQTPSVWAAALVAMVLMLAAGVLTAMRTARTGTGVMAYAGGCALRLGTATALALPLLVRLTEASVAVRLNLFGIGAHETGLGLRGSLGTSAVLGALWGGAAGLAGALLAAGTGLAGRRAATPPVPAHRPPSGSGGGPGPYTPSRPYRQPNPDTNPYLRTLPPHEPEPREPERRAPEHPGPERRVPPPPAGPPPGASPPDRPPPGVPPPPDHPPHGSDTASAPTVSGTPLPRPGWPRPRPKRRWDEPPPEPPPPGRPGAGR</sequence>
<feature type="transmembrane region" description="Helical" evidence="2">
    <location>
        <begin position="282"/>
        <end position="305"/>
    </location>
</feature>
<feature type="compositionally biased region" description="Pro residues" evidence="1">
    <location>
        <begin position="585"/>
        <end position="597"/>
    </location>
</feature>
<evidence type="ECO:0008006" key="5">
    <source>
        <dbReference type="Google" id="ProtNLM"/>
    </source>
</evidence>
<comment type="caution">
    <text evidence="3">The sequence shown here is derived from an EMBL/GenBank/DDBJ whole genome shotgun (WGS) entry which is preliminary data.</text>
</comment>
<feature type="transmembrane region" description="Helical" evidence="2">
    <location>
        <begin position="106"/>
        <end position="128"/>
    </location>
</feature>
<feature type="transmembrane region" description="Helical" evidence="2">
    <location>
        <begin position="202"/>
        <end position="227"/>
    </location>
</feature>
<evidence type="ECO:0000256" key="2">
    <source>
        <dbReference type="SAM" id="Phobius"/>
    </source>
</evidence>
<dbReference type="NCBIfam" id="NF038391">
    <property type="entry name" value="streptophobe"/>
    <property type="match status" value="1"/>
</dbReference>
<dbReference type="EMBL" id="BAAABY010000001">
    <property type="protein sequence ID" value="GAA0440185.1"/>
    <property type="molecule type" value="Genomic_DNA"/>
</dbReference>
<feature type="transmembrane region" description="Helical" evidence="2">
    <location>
        <begin position="73"/>
        <end position="94"/>
    </location>
</feature>
<feature type="compositionally biased region" description="Polar residues" evidence="1">
    <location>
        <begin position="554"/>
        <end position="563"/>
    </location>
</feature>
<feature type="transmembrane region" description="Helical" evidence="2">
    <location>
        <begin position="39"/>
        <end position="61"/>
    </location>
</feature>
<proteinExistence type="predicted"/>
<feature type="transmembrane region" description="Helical" evidence="2">
    <location>
        <begin position="428"/>
        <end position="447"/>
    </location>
</feature>
<gene>
    <name evidence="3" type="ORF">GCM10010361_00150</name>
</gene>
<feature type="compositionally biased region" description="Basic and acidic residues" evidence="1">
    <location>
        <begin position="498"/>
        <end position="521"/>
    </location>
</feature>
<keyword evidence="4" id="KW-1185">Reference proteome</keyword>
<reference evidence="4" key="1">
    <citation type="journal article" date="2019" name="Int. J. Syst. Evol. Microbiol.">
        <title>The Global Catalogue of Microorganisms (GCM) 10K type strain sequencing project: providing services to taxonomists for standard genome sequencing and annotation.</title>
        <authorList>
            <consortium name="The Broad Institute Genomics Platform"/>
            <consortium name="The Broad Institute Genome Sequencing Center for Infectious Disease"/>
            <person name="Wu L."/>
            <person name="Ma J."/>
        </authorList>
    </citation>
    <scope>NUCLEOTIDE SEQUENCE [LARGE SCALE GENOMIC DNA]</scope>
    <source>
        <strain evidence="4">JCM 4805</strain>
    </source>
</reference>
<feature type="transmembrane region" description="Helical" evidence="2">
    <location>
        <begin position="374"/>
        <end position="395"/>
    </location>
</feature>
<dbReference type="InterPro" id="IPR047724">
    <property type="entry name" value="Streptophobe"/>
</dbReference>
<protein>
    <recommendedName>
        <fullName evidence="5">Integral membrane protein</fullName>
    </recommendedName>
</protein>
<evidence type="ECO:0000313" key="4">
    <source>
        <dbReference type="Proteomes" id="UP001500909"/>
    </source>
</evidence>